<protein>
    <recommendedName>
        <fullName evidence="2">Heterokaryon incompatibility domain-containing protein</fullName>
    </recommendedName>
</protein>
<dbReference type="OrthoDB" id="2732469at2759"/>
<dbReference type="Proteomes" id="UP000184267">
    <property type="component" value="Unassembled WGS sequence"/>
</dbReference>
<gene>
    <name evidence="3" type="ORF">TRAPUB_12650</name>
</gene>
<accession>A0A1M2VTE3</accession>
<dbReference type="PANTHER" id="PTHR33112">
    <property type="entry name" value="DOMAIN PROTEIN, PUTATIVE-RELATED"/>
    <property type="match status" value="1"/>
</dbReference>
<proteinExistence type="predicted"/>
<feature type="domain" description="Heterokaryon incompatibility" evidence="2">
    <location>
        <begin position="260"/>
        <end position="412"/>
    </location>
</feature>
<reference evidence="3 4" key="1">
    <citation type="submission" date="2016-10" db="EMBL/GenBank/DDBJ databases">
        <title>Genome sequence of the basidiomycete white-rot fungus Trametes pubescens.</title>
        <authorList>
            <person name="Makela M.R."/>
            <person name="Granchi Z."/>
            <person name="Peng M."/>
            <person name="De Vries R.P."/>
            <person name="Grigoriev I."/>
            <person name="Riley R."/>
            <person name="Hilden K."/>
        </authorList>
    </citation>
    <scope>NUCLEOTIDE SEQUENCE [LARGE SCALE GENOMIC DNA]</scope>
    <source>
        <strain evidence="3 4">FBCC735</strain>
    </source>
</reference>
<dbReference type="EMBL" id="MNAD01000730">
    <property type="protein sequence ID" value="OJT10838.1"/>
    <property type="molecule type" value="Genomic_DNA"/>
</dbReference>
<evidence type="ECO:0000313" key="3">
    <source>
        <dbReference type="EMBL" id="OJT10838.1"/>
    </source>
</evidence>
<keyword evidence="4" id="KW-1185">Reference proteome</keyword>
<name>A0A1M2VTE3_TRAPU</name>
<dbReference type="AlphaFoldDB" id="A0A1M2VTE3"/>
<sequence length="603" mass="66488">MHAVSQDAAEPPSSPTTLEHLATTPQAQSHPSELATEHVLCASCKEAIAACSALQSREKPPRGKSLLCSYANRKALESVATMCSTRASLEPLCHLCSLILGRIRQAEFSRQPPEDPPPPPEPIDVYFTVGRTGGTTLDIEIGESGRQRSVGYLVIVLADHEEAMSVSVTPDNPFFTFSPDSLEGTTGLRRNARLAKSLASEASFSLAREWLRQCIENHAQCTKAAGLAVGRPYRLVDIGNDNDADPKIIVMDFSRPLPPYLTLSHCWGGATILRLLLGNIATLTKGIPMHELPKTFQDAVIITRRLGYQYIWIDSLCIIQDSPPDWRTNAAIMGEIYAGSVCTVAALTARNAHDGGCFFEQARNPLSYRHCQLSPHWTVKGNSYIAPDLRLRPSWSPMEPFPLHTRAWVVQERLLAPRTLYYGATGLAWECAECSATENVPHGEVAEFSPKASFFEIMRQLPVAAQGEEDARRPDPELQEKVHALWLTILAAYGRCSLTRFDDRLVAVSGVLKRIEATTGWRNMWGIWRDSVLVDLLWFVDRPSVRPSTPDYLAPTWSWAGLEGAVFMAVGDGKGCQWAAEVVDDGVLQDGRGYLKLKAWRGG</sequence>
<evidence type="ECO:0000313" key="4">
    <source>
        <dbReference type="Proteomes" id="UP000184267"/>
    </source>
</evidence>
<dbReference type="PANTHER" id="PTHR33112:SF8">
    <property type="entry name" value="HETEROKARYON INCOMPATIBILITY DOMAIN-CONTAINING PROTEIN"/>
    <property type="match status" value="1"/>
</dbReference>
<organism evidence="3 4">
    <name type="scientific">Trametes pubescens</name>
    <name type="common">White-rot fungus</name>
    <dbReference type="NCBI Taxonomy" id="154538"/>
    <lineage>
        <taxon>Eukaryota</taxon>
        <taxon>Fungi</taxon>
        <taxon>Dikarya</taxon>
        <taxon>Basidiomycota</taxon>
        <taxon>Agaricomycotina</taxon>
        <taxon>Agaricomycetes</taxon>
        <taxon>Polyporales</taxon>
        <taxon>Polyporaceae</taxon>
        <taxon>Trametes</taxon>
    </lineage>
</organism>
<dbReference type="Pfam" id="PF06985">
    <property type="entry name" value="HET"/>
    <property type="match status" value="1"/>
</dbReference>
<dbReference type="STRING" id="154538.A0A1M2VTE3"/>
<comment type="caution">
    <text evidence="3">The sequence shown here is derived from an EMBL/GenBank/DDBJ whole genome shotgun (WGS) entry which is preliminary data.</text>
</comment>
<evidence type="ECO:0000256" key="1">
    <source>
        <dbReference type="SAM" id="MobiDB-lite"/>
    </source>
</evidence>
<feature type="region of interest" description="Disordered" evidence="1">
    <location>
        <begin position="1"/>
        <end position="31"/>
    </location>
</feature>
<dbReference type="OMA" id="HTRAWVV"/>
<dbReference type="InterPro" id="IPR010730">
    <property type="entry name" value="HET"/>
</dbReference>
<evidence type="ECO:0000259" key="2">
    <source>
        <dbReference type="Pfam" id="PF06985"/>
    </source>
</evidence>